<evidence type="ECO:0000256" key="2">
    <source>
        <dbReference type="SAM" id="SignalP"/>
    </source>
</evidence>
<dbReference type="InterPro" id="IPR018910">
    <property type="entry name" value="LpqB_C"/>
</dbReference>
<feature type="compositionally biased region" description="Polar residues" evidence="1">
    <location>
        <begin position="40"/>
        <end position="49"/>
    </location>
</feature>
<dbReference type="Pfam" id="PF10646">
    <property type="entry name" value="Germane"/>
    <property type="match status" value="1"/>
</dbReference>
<accession>A0A1Y1RLS1</accession>
<dbReference type="Proteomes" id="UP000192359">
    <property type="component" value="Unassembled WGS sequence"/>
</dbReference>
<dbReference type="PROSITE" id="PS51257">
    <property type="entry name" value="PROKAR_LIPOPROTEIN"/>
    <property type="match status" value="1"/>
</dbReference>
<reference evidence="4 5" key="1">
    <citation type="submission" date="2016-05" db="EMBL/GenBank/DDBJ databases">
        <title>Draft genome sequence of a porcine commensal Rothia nasimurium.</title>
        <authorList>
            <person name="Gaiser R.A."/>
            <person name="Van Baarlen P."/>
            <person name="Wells J.M."/>
        </authorList>
    </citation>
    <scope>NUCLEOTIDE SEQUENCE [LARGE SCALE GENOMIC DNA]</scope>
    <source>
        <strain evidence="4 5">PT-32</strain>
    </source>
</reference>
<dbReference type="SMART" id="SM00909">
    <property type="entry name" value="Germane"/>
    <property type="match status" value="1"/>
</dbReference>
<keyword evidence="5" id="KW-1185">Reference proteome</keyword>
<evidence type="ECO:0000313" key="5">
    <source>
        <dbReference type="Proteomes" id="UP000192359"/>
    </source>
</evidence>
<dbReference type="InterPro" id="IPR019606">
    <property type="entry name" value="GerMN"/>
</dbReference>
<evidence type="ECO:0000259" key="3">
    <source>
        <dbReference type="SMART" id="SM00909"/>
    </source>
</evidence>
<dbReference type="SUPFAM" id="SSF69322">
    <property type="entry name" value="Tricorn protease domain 2"/>
    <property type="match status" value="1"/>
</dbReference>
<dbReference type="Pfam" id="PF25976">
    <property type="entry name" value="LpqB_N"/>
    <property type="match status" value="1"/>
</dbReference>
<dbReference type="OrthoDB" id="3226781at2"/>
<feature type="compositionally biased region" description="Low complexity" evidence="1">
    <location>
        <begin position="51"/>
        <end position="60"/>
    </location>
</feature>
<evidence type="ECO:0000256" key="1">
    <source>
        <dbReference type="SAM" id="MobiDB-lite"/>
    </source>
</evidence>
<organism evidence="4 5">
    <name type="scientific">Rothia nasimurium</name>
    <dbReference type="NCBI Taxonomy" id="85336"/>
    <lineage>
        <taxon>Bacteria</taxon>
        <taxon>Bacillati</taxon>
        <taxon>Actinomycetota</taxon>
        <taxon>Actinomycetes</taxon>
        <taxon>Micrococcales</taxon>
        <taxon>Micrococcaceae</taxon>
        <taxon>Rothia</taxon>
    </lineage>
</organism>
<dbReference type="AlphaFoldDB" id="A0A1Y1RLS1"/>
<dbReference type="InterPro" id="IPR059026">
    <property type="entry name" value="LpqB_N"/>
</dbReference>
<gene>
    <name evidence="4" type="ORF">A7979_08030</name>
</gene>
<evidence type="ECO:0000313" key="4">
    <source>
        <dbReference type="EMBL" id="ORC15279.1"/>
    </source>
</evidence>
<dbReference type="RefSeq" id="WP_083093750.1">
    <property type="nucleotide sequence ID" value="NZ_LXWF01000044.1"/>
</dbReference>
<comment type="caution">
    <text evidence="4">The sequence shown here is derived from an EMBL/GenBank/DDBJ whole genome shotgun (WGS) entry which is preliminary data.</text>
</comment>
<protein>
    <recommendedName>
        <fullName evidence="3">GerMN domain-containing protein</fullName>
    </recommendedName>
</protein>
<keyword evidence="2" id="KW-0732">Signal</keyword>
<dbReference type="Pfam" id="PF10647">
    <property type="entry name" value="Gmad1"/>
    <property type="match status" value="1"/>
</dbReference>
<dbReference type="EMBL" id="LXWF01000044">
    <property type="protein sequence ID" value="ORC15279.1"/>
    <property type="molecule type" value="Genomic_DNA"/>
</dbReference>
<feature type="chain" id="PRO_5013028042" description="GerMN domain-containing protein" evidence="2">
    <location>
        <begin position="26"/>
        <end position="563"/>
    </location>
</feature>
<name>A0A1Y1RLS1_9MICC</name>
<proteinExistence type="predicted"/>
<feature type="domain" description="GerMN" evidence="3">
    <location>
        <begin position="204"/>
        <end position="296"/>
    </location>
</feature>
<feature type="region of interest" description="Disordered" evidence="1">
    <location>
        <begin position="35"/>
        <end position="60"/>
    </location>
</feature>
<sequence>MSNVTRRTALGVGVSALAAALTACAAIPTDGEVNHYADPQASSGSSSRNEAPAGPAPGATPAEIIEGFLHAGVGVGDDYSVARSYLTESLAQTWRPDSRTLVYNSSFSASSADETSYTVTVPTSTQIDERGLATSFTTVADTDISFTLQQVDGEWRISAAPDGTVLSRTEFDDTFTPFTLYFYDPSFSYAVPDIRWFAERPTVATSLVRVLLEGPAPYLEGAVVTAVPEDTHLARNSVPIDNGTANVQLTGGQALATASALNTERLRTQLTQTLSALATVTSVQMSFNDQMIAPQSLENYREPAVNPEGSPNIVGIENNRLVSRATISDTASQQTIVETSPLVIISQPAMNYTRNYFAYTNDSQTEVWLANSNSASSVYRGTHIVQPSFSHQNWLWIAEQNGTVRVHPAGGEIDTLHTVATWLEGGTLHSLDISRDGCRALLVTSSDGGNFSAWVSAVRRSDDGNPVELISPVRLGSEINPRGASWVSDVEVFLWNTETTQTELVSLTGQNTVYDSLQGINRIVSGNGIDQAVAMTRDGGLHIVAGRSWTRIENSLSEVNYAG</sequence>
<feature type="signal peptide" evidence="2">
    <location>
        <begin position="1"/>
        <end position="25"/>
    </location>
</feature>